<evidence type="ECO:0000256" key="3">
    <source>
        <dbReference type="ARBA" id="ARBA00022833"/>
    </source>
</evidence>
<evidence type="ECO:0000313" key="7">
    <source>
        <dbReference type="EMBL" id="KAK7882657.1"/>
    </source>
</evidence>
<dbReference type="InterPro" id="IPR013083">
    <property type="entry name" value="Znf_RING/FYVE/PHD"/>
</dbReference>
<dbReference type="AlphaFoldDB" id="A0AAW0MU60"/>
<dbReference type="EMBL" id="JBBPFD010000021">
    <property type="protein sequence ID" value="KAK7882657.1"/>
    <property type="molecule type" value="Genomic_DNA"/>
</dbReference>
<dbReference type="SMART" id="SM00184">
    <property type="entry name" value="RING"/>
    <property type="match status" value="1"/>
</dbReference>
<dbReference type="Gene3D" id="3.30.160.60">
    <property type="entry name" value="Classic Zinc Finger"/>
    <property type="match status" value="1"/>
</dbReference>
<dbReference type="GO" id="GO:0061630">
    <property type="term" value="F:ubiquitin protein ligase activity"/>
    <property type="evidence" value="ECO:0007669"/>
    <property type="project" value="TreeGrafter"/>
</dbReference>
<dbReference type="InterPro" id="IPR001841">
    <property type="entry name" value="Znf_RING"/>
</dbReference>
<evidence type="ECO:0000259" key="5">
    <source>
        <dbReference type="PROSITE" id="PS50089"/>
    </source>
</evidence>
<dbReference type="InterPro" id="IPR047153">
    <property type="entry name" value="TRIM45/56/19-like"/>
</dbReference>
<dbReference type="PROSITE" id="PS50119">
    <property type="entry name" value="ZF_BBOX"/>
    <property type="match status" value="1"/>
</dbReference>
<dbReference type="InterPro" id="IPR000315">
    <property type="entry name" value="Znf_B-box"/>
</dbReference>
<name>A0AAW0MU60_9GOBI</name>
<evidence type="ECO:0000313" key="8">
    <source>
        <dbReference type="Proteomes" id="UP001460270"/>
    </source>
</evidence>
<dbReference type="PROSITE" id="PS00518">
    <property type="entry name" value="ZF_RING_1"/>
    <property type="match status" value="1"/>
</dbReference>
<evidence type="ECO:0000256" key="2">
    <source>
        <dbReference type="ARBA" id="ARBA00022771"/>
    </source>
</evidence>
<feature type="domain" description="RING-type" evidence="5">
    <location>
        <begin position="96"/>
        <end position="146"/>
    </location>
</feature>
<evidence type="ECO:0000256" key="1">
    <source>
        <dbReference type="ARBA" id="ARBA00022723"/>
    </source>
</evidence>
<evidence type="ECO:0000256" key="4">
    <source>
        <dbReference type="PROSITE-ProRule" id="PRU00024"/>
    </source>
</evidence>
<dbReference type="PANTHER" id="PTHR25462:SF229">
    <property type="entry name" value="TRANSCRIPTION INTERMEDIARY FACTOR 1-BETA"/>
    <property type="match status" value="1"/>
</dbReference>
<dbReference type="GO" id="GO:0008270">
    <property type="term" value="F:zinc ion binding"/>
    <property type="evidence" value="ECO:0007669"/>
    <property type="project" value="UniProtKB-KW"/>
</dbReference>
<dbReference type="SUPFAM" id="SSF57845">
    <property type="entry name" value="B-box zinc-binding domain"/>
    <property type="match status" value="1"/>
</dbReference>
<evidence type="ECO:0000259" key="6">
    <source>
        <dbReference type="PROSITE" id="PS50119"/>
    </source>
</evidence>
<proteinExistence type="predicted"/>
<dbReference type="Pfam" id="PF00643">
    <property type="entry name" value="zf-B_box"/>
    <property type="match status" value="1"/>
</dbReference>
<gene>
    <name evidence="7" type="ORF">WMY93_028831</name>
</gene>
<dbReference type="Gene3D" id="3.30.40.10">
    <property type="entry name" value="Zinc/RING finger domain, C3HC4 (zinc finger)"/>
    <property type="match status" value="1"/>
</dbReference>
<dbReference type="PROSITE" id="PS50089">
    <property type="entry name" value="ZF_RING_2"/>
    <property type="match status" value="1"/>
</dbReference>
<dbReference type="PANTHER" id="PTHR25462">
    <property type="entry name" value="BONUS, ISOFORM C-RELATED"/>
    <property type="match status" value="1"/>
</dbReference>
<dbReference type="SUPFAM" id="SSF57850">
    <property type="entry name" value="RING/U-box"/>
    <property type="match status" value="1"/>
</dbReference>
<feature type="domain" description="B box-type" evidence="6">
    <location>
        <begin position="178"/>
        <end position="220"/>
    </location>
</feature>
<accession>A0AAW0MU60</accession>
<dbReference type="SMART" id="SM00336">
    <property type="entry name" value="BBOX"/>
    <property type="match status" value="1"/>
</dbReference>
<dbReference type="InterPro" id="IPR017907">
    <property type="entry name" value="Znf_RING_CS"/>
</dbReference>
<dbReference type="GO" id="GO:0006513">
    <property type="term" value="P:protein monoubiquitination"/>
    <property type="evidence" value="ECO:0007669"/>
    <property type="project" value="TreeGrafter"/>
</dbReference>
<comment type="caution">
    <text evidence="7">The sequence shown here is derived from an EMBL/GenBank/DDBJ whole genome shotgun (WGS) entry which is preliminary data.</text>
</comment>
<keyword evidence="1" id="KW-0479">Metal-binding</keyword>
<sequence>MPSRGEVLFPWGPGQESGCAKCVCEYGQMSGVRLAACVTGEYARMLKTHAKRRKKLIHEKSNKVTFHLIHGVASPLIFPRPVWTFGMERLEEDLTCSVCYSLFSDPRVLPCSHTFCKTCLDSLLQVSHNYSIWRPLRVPLKCPICRNVTELPPTGTEALPCNVSLKAIIEKYQKDGLPRGPLCEEHQQQPLNMYCVLDRQLICGLCLTIGQHQGHPIDDLQAAYIREKQTPQQLAKLSEQKWTQVCELGKQLEQEKEHCDGVLRKDRLEVLQYFQSLEAILVKKKQAYLDALDKACVEVAHAYDPLIYRVKELQEEQLDLVSLGSEVEDEDSALVFLDKVHLFRERVEQFIQTPLPSMLKLSVSPQAADFLHTHWPAVTLCSLDQAPVPKVSCCTRCHSKAAPISPASWHLLAPLTTCALLLGLLLVVVRGYPEDGTSSLLCVWSDFSEAVSNISSELVSSVWSLAEVLVTCVRSSHLVTMGGQAFQRLTTVLESFTYWHE</sequence>
<reference evidence="8" key="1">
    <citation type="submission" date="2024-04" db="EMBL/GenBank/DDBJ databases">
        <title>Salinicola lusitanus LLJ914,a marine bacterium isolated from the Okinawa Trough.</title>
        <authorList>
            <person name="Li J."/>
        </authorList>
    </citation>
    <scope>NUCLEOTIDE SEQUENCE [LARGE SCALE GENOMIC DNA]</scope>
</reference>
<protein>
    <recommendedName>
        <fullName evidence="9">Tripartite motif-containing protein 59</fullName>
    </recommendedName>
</protein>
<keyword evidence="8" id="KW-1185">Reference proteome</keyword>
<dbReference type="Proteomes" id="UP001460270">
    <property type="component" value="Unassembled WGS sequence"/>
</dbReference>
<keyword evidence="3" id="KW-0862">Zinc</keyword>
<organism evidence="7 8">
    <name type="scientific">Mugilogobius chulae</name>
    <name type="common">yellowstripe goby</name>
    <dbReference type="NCBI Taxonomy" id="88201"/>
    <lineage>
        <taxon>Eukaryota</taxon>
        <taxon>Metazoa</taxon>
        <taxon>Chordata</taxon>
        <taxon>Craniata</taxon>
        <taxon>Vertebrata</taxon>
        <taxon>Euteleostomi</taxon>
        <taxon>Actinopterygii</taxon>
        <taxon>Neopterygii</taxon>
        <taxon>Teleostei</taxon>
        <taxon>Neoteleostei</taxon>
        <taxon>Acanthomorphata</taxon>
        <taxon>Gobiaria</taxon>
        <taxon>Gobiiformes</taxon>
        <taxon>Gobioidei</taxon>
        <taxon>Gobiidae</taxon>
        <taxon>Gobionellinae</taxon>
        <taxon>Mugilogobius</taxon>
    </lineage>
</organism>
<evidence type="ECO:0008006" key="9">
    <source>
        <dbReference type="Google" id="ProtNLM"/>
    </source>
</evidence>
<dbReference type="Pfam" id="PF13445">
    <property type="entry name" value="zf-RING_UBOX"/>
    <property type="match status" value="1"/>
</dbReference>
<dbReference type="InterPro" id="IPR027370">
    <property type="entry name" value="Znf-RING_euk"/>
</dbReference>
<keyword evidence="2 4" id="KW-0863">Zinc-finger</keyword>